<dbReference type="RefSeq" id="WP_229293100.1">
    <property type="nucleotide sequence ID" value="NZ_CP086654.1"/>
</dbReference>
<evidence type="ECO:0000313" key="2">
    <source>
        <dbReference type="Proteomes" id="UP001197626"/>
    </source>
</evidence>
<organism evidence="1 2">
    <name type="scientific">Staphylococcus ratti</name>
    <dbReference type="NCBI Taxonomy" id="2892440"/>
    <lineage>
        <taxon>Bacteria</taxon>
        <taxon>Bacillati</taxon>
        <taxon>Bacillota</taxon>
        <taxon>Bacilli</taxon>
        <taxon>Bacillales</taxon>
        <taxon>Staphylococcaceae</taxon>
        <taxon>Staphylococcus</taxon>
    </lineage>
</organism>
<dbReference type="Proteomes" id="UP001197626">
    <property type="component" value="Chromosome"/>
</dbReference>
<proteinExistence type="predicted"/>
<dbReference type="EMBL" id="CP086654">
    <property type="protein sequence ID" value="UEX90619.1"/>
    <property type="molecule type" value="Genomic_DNA"/>
</dbReference>
<keyword evidence="2" id="KW-1185">Reference proteome</keyword>
<evidence type="ECO:0000313" key="1">
    <source>
        <dbReference type="EMBL" id="UEX90619.1"/>
    </source>
</evidence>
<reference evidence="1 2" key="1">
    <citation type="journal article" date="2022" name="Pathogens">
        <title>Staphylococcus ratti sp. nov. Isolated from a Lab Rat.</title>
        <authorList>
            <person name="Kovarovic V."/>
            <person name="Sedlacek I."/>
            <person name="Petras P."/>
            <person name="Kralova S."/>
            <person name="Maslanova I."/>
            <person name="Svec P."/>
            <person name="Neumann-Schaal M."/>
            <person name="Botka T."/>
            <person name="Gelbicova T."/>
            <person name="Stankova E."/>
            <person name="Doskar J."/>
            <person name="Pantucek R."/>
        </authorList>
    </citation>
    <scope>NUCLEOTIDE SEQUENCE [LARGE SCALE GENOMIC DNA]</scope>
    <source>
        <strain evidence="1 2">CCM 9025</strain>
    </source>
</reference>
<protein>
    <submittedName>
        <fullName evidence="1">Uncharacterized protein</fullName>
    </submittedName>
</protein>
<name>A0ABY3PEF6_9STAP</name>
<accession>A0ABY3PEF6</accession>
<sequence length="51" mass="5425">MNQLQLIIPAFLCIGLALGILVDKTGVGLFMGLGLGLLTYAQLKTKYTNKG</sequence>
<gene>
    <name evidence="1" type="ORF">LN051_02840</name>
</gene>